<comment type="caution">
    <text evidence="2">The sequence shown here is derived from an EMBL/GenBank/DDBJ whole genome shotgun (WGS) entry which is preliminary data.</text>
</comment>
<name>A0A7K3S558_9ACTN</name>
<keyword evidence="1" id="KW-0812">Transmembrane</keyword>
<feature type="transmembrane region" description="Helical" evidence="1">
    <location>
        <begin position="206"/>
        <end position="231"/>
    </location>
</feature>
<dbReference type="EMBL" id="JAAGMP010001366">
    <property type="protein sequence ID" value="NEC22645.1"/>
    <property type="molecule type" value="Genomic_DNA"/>
</dbReference>
<feature type="transmembrane region" description="Helical" evidence="1">
    <location>
        <begin position="130"/>
        <end position="156"/>
    </location>
</feature>
<evidence type="ECO:0000313" key="2">
    <source>
        <dbReference type="EMBL" id="NEC22645.1"/>
    </source>
</evidence>
<dbReference type="RefSeq" id="WP_164207132.1">
    <property type="nucleotide sequence ID" value="NZ_JAAGMP010001366.1"/>
</dbReference>
<gene>
    <name evidence="2" type="ORF">G3I50_31045</name>
</gene>
<evidence type="ECO:0000256" key="1">
    <source>
        <dbReference type="SAM" id="Phobius"/>
    </source>
</evidence>
<dbReference type="Proteomes" id="UP000469670">
    <property type="component" value="Unassembled WGS sequence"/>
</dbReference>
<protein>
    <submittedName>
        <fullName evidence="2">Uncharacterized protein</fullName>
    </submittedName>
</protein>
<feature type="transmembrane region" description="Helical" evidence="1">
    <location>
        <begin position="168"/>
        <end position="186"/>
    </location>
</feature>
<sequence>MPVLGSVWSRALRLSAILLVLAGVLSGTSNIFPKDSGPTELLHDIREERVSSVHVIYLSPSEVQVRWTTGYLGEKAYVHRFSSLPDARSSSDAYVDILRQRLGTRAGAVDFDMRDPLAGLGGVSLVVPVLYWRFIAVAWLKWATLAVLAVCVVAMVGRRTTRAPSPGHWLSASLLLGSGFLAHLWSEPFSLRRAPAKNGDLPPRMAGWGVALRSLTWLVVTGLVAAAVLTLR</sequence>
<organism evidence="2 3">
    <name type="scientific">Streptomyces parvus</name>
    <dbReference type="NCBI Taxonomy" id="66428"/>
    <lineage>
        <taxon>Bacteria</taxon>
        <taxon>Bacillati</taxon>
        <taxon>Actinomycetota</taxon>
        <taxon>Actinomycetes</taxon>
        <taxon>Kitasatosporales</taxon>
        <taxon>Streptomycetaceae</taxon>
        <taxon>Streptomyces</taxon>
    </lineage>
</organism>
<feature type="transmembrane region" description="Helical" evidence="1">
    <location>
        <begin position="12"/>
        <end position="32"/>
    </location>
</feature>
<keyword evidence="1" id="KW-1133">Transmembrane helix</keyword>
<reference evidence="2 3" key="1">
    <citation type="submission" date="2020-01" db="EMBL/GenBank/DDBJ databases">
        <title>Insect and environment-associated Actinomycetes.</title>
        <authorList>
            <person name="Currrie C."/>
            <person name="Chevrette M."/>
            <person name="Carlson C."/>
            <person name="Stubbendieck R."/>
            <person name="Wendt-Pienkowski E."/>
        </authorList>
    </citation>
    <scope>NUCLEOTIDE SEQUENCE [LARGE SCALE GENOMIC DNA]</scope>
    <source>
        <strain evidence="2 3">SID7590</strain>
    </source>
</reference>
<accession>A0A7K3S558</accession>
<dbReference type="AlphaFoldDB" id="A0A7K3S558"/>
<proteinExistence type="predicted"/>
<evidence type="ECO:0000313" key="3">
    <source>
        <dbReference type="Proteomes" id="UP000469670"/>
    </source>
</evidence>
<keyword evidence="1" id="KW-0472">Membrane</keyword>